<dbReference type="RefSeq" id="WP_281256827.1">
    <property type="nucleotide sequence ID" value="NZ_JBAPLV010000008.1"/>
</dbReference>
<feature type="compositionally biased region" description="Low complexity" evidence="1">
    <location>
        <begin position="64"/>
        <end position="92"/>
    </location>
</feature>
<gene>
    <name evidence="2" type="ORF">UXQ13_09590</name>
</gene>
<dbReference type="InterPro" id="IPR036188">
    <property type="entry name" value="FAD/NAD-bd_sf"/>
</dbReference>
<sequence length="92" mass="9472">MGASRPEHDAHVLVIGSGFGGSVAALRLSEKGYRITVLEAGDALHRRHVARDLMGCPSVPVGTPPGDSRGSSGSARSPRSWSSPGRASAPVR</sequence>
<evidence type="ECO:0000256" key="1">
    <source>
        <dbReference type="SAM" id="MobiDB-lite"/>
    </source>
</evidence>
<feature type="region of interest" description="Disordered" evidence="1">
    <location>
        <begin position="54"/>
        <end position="92"/>
    </location>
</feature>
<dbReference type="Pfam" id="PF13450">
    <property type="entry name" value="NAD_binding_8"/>
    <property type="match status" value="1"/>
</dbReference>
<dbReference type="Gene3D" id="3.50.50.60">
    <property type="entry name" value="FAD/NAD(P)-binding domain"/>
    <property type="match status" value="1"/>
</dbReference>
<proteinExistence type="predicted"/>
<dbReference type="Proteomes" id="UP001373496">
    <property type="component" value="Unassembled WGS sequence"/>
</dbReference>
<name>A0ABU8E7W3_9ACTN</name>
<accession>A0ABU8E7W3</accession>
<comment type="caution">
    <text evidence="2">The sequence shown here is derived from an EMBL/GenBank/DDBJ whole genome shotgun (WGS) entry which is preliminary data.</text>
</comment>
<keyword evidence="3" id="KW-1185">Reference proteome</keyword>
<reference evidence="2 3" key="1">
    <citation type="submission" date="2024-03" db="EMBL/GenBank/DDBJ databases">
        <title>Draft genome sequence of Klenkia terrae.</title>
        <authorList>
            <person name="Duangmal K."/>
            <person name="Chantavorakit T."/>
        </authorList>
    </citation>
    <scope>NUCLEOTIDE SEQUENCE [LARGE SCALE GENOMIC DNA]</scope>
    <source>
        <strain evidence="2 3">JCM 17786</strain>
    </source>
</reference>
<dbReference type="EMBL" id="JBAPLV010000008">
    <property type="protein sequence ID" value="MEI4278715.1"/>
    <property type="molecule type" value="Genomic_DNA"/>
</dbReference>
<evidence type="ECO:0000313" key="2">
    <source>
        <dbReference type="EMBL" id="MEI4278715.1"/>
    </source>
</evidence>
<evidence type="ECO:0000313" key="3">
    <source>
        <dbReference type="Proteomes" id="UP001373496"/>
    </source>
</evidence>
<organism evidence="2 3">
    <name type="scientific">Klenkia terrae</name>
    <dbReference type="NCBI Taxonomy" id="1052259"/>
    <lineage>
        <taxon>Bacteria</taxon>
        <taxon>Bacillati</taxon>
        <taxon>Actinomycetota</taxon>
        <taxon>Actinomycetes</taxon>
        <taxon>Geodermatophilales</taxon>
        <taxon>Geodermatophilaceae</taxon>
        <taxon>Klenkia</taxon>
    </lineage>
</organism>
<protein>
    <submittedName>
        <fullName evidence="2">NAD(P)-binding protein</fullName>
    </submittedName>
</protein>
<dbReference type="SUPFAM" id="SSF51905">
    <property type="entry name" value="FAD/NAD(P)-binding domain"/>
    <property type="match status" value="1"/>
</dbReference>